<feature type="compositionally biased region" description="Low complexity" evidence="1">
    <location>
        <begin position="30"/>
        <end position="42"/>
    </location>
</feature>
<keyword evidence="2" id="KW-0812">Transmembrane</keyword>
<dbReference type="PANTHER" id="PTHR23028:SF134">
    <property type="entry name" value="PUTATIVE (AFU_ORTHOLOGUE AFUA_4G08520)-RELATED"/>
    <property type="match status" value="1"/>
</dbReference>
<evidence type="ECO:0000313" key="5">
    <source>
        <dbReference type="Proteomes" id="UP000235371"/>
    </source>
</evidence>
<feature type="region of interest" description="Disordered" evidence="1">
    <location>
        <begin position="1"/>
        <end position="42"/>
    </location>
</feature>
<dbReference type="GeneID" id="36579858"/>
<feature type="transmembrane region" description="Helical" evidence="2">
    <location>
        <begin position="227"/>
        <end position="245"/>
    </location>
</feature>
<protein>
    <recommendedName>
        <fullName evidence="3">Acyltransferase 3 domain-containing protein</fullName>
    </recommendedName>
</protein>
<keyword evidence="2" id="KW-0472">Membrane</keyword>
<feature type="transmembrane region" description="Helical" evidence="2">
    <location>
        <begin position="307"/>
        <end position="325"/>
    </location>
</feature>
<reference evidence="4 5" key="1">
    <citation type="submission" date="2016-04" db="EMBL/GenBank/DDBJ databases">
        <title>A degradative enzymes factory behind the ericoid mycorrhizal symbiosis.</title>
        <authorList>
            <consortium name="DOE Joint Genome Institute"/>
            <person name="Martino E."/>
            <person name="Morin E."/>
            <person name="Grelet G."/>
            <person name="Kuo A."/>
            <person name="Kohler A."/>
            <person name="Daghino S."/>
            <person name="Barry K."/>
            <person name="Choi C."/>
            <person name="Cichocki N."/>
            <person name="Clum A."/>
            <person name="Copeland A."/>
            <person name="Hainaut M."/>
            <person name="Haridas S."/>
            <person name="Labutti K."/>
            <person name="Lindquist E."/>
            <person name="Lipzen A."/>
            <person name="Khouja H.-R."/>
            <person name="Murat C."/>
            <person name="Ohm R."/>
            <person name="Olson A."/>
            <person name="Spatafora J."/>
            <person name="Veneault-Fourrey C."/>
            <person name="Henrissat B."/>
            <person name="Grigoriev I."/>
            <person name="Martin F."/>
            <person name="Perotto S."/>
        </authorList>
    </citation>
    <scope>NUCLEOTIDE SEQUENCE [LARGE SCALE GENOMIC DNA]</scope>
    <source>
        <strain evidence="4 5">E</strain>
    </source>
</reference>
<dbReference type="Proteomes" id="UP000235371">
    <property type="component" value="Unassembled WGS sequence"/>
</dbReference>
<dbReference type="PANTHER" id="PTHR23028">
    <property type="entry name" value="ACETYLTRANSFERASE"/>
    <property type="match status" value="1"/>
</dbReference>
<feature type="transmembrane region" description="Helical" evidence="2">
    <location>
        <begin position="508"/>
        <end position="527"/>
    </location>
</feature>
<proteinExistence type="predicted"/>
<dbReference type="InterPro" id="IPR002656">
    <property type="entry name" value="Acyl_transf_3_dom"/>
</dbReference>
<evidence type="ECO:0000259" key="3">
    <source>
        <dbReference type="Pfam" id="PF01757"/>
    </source>
</evidence>
<evidence type="ECO:0000256" key="1">
    <source>
        <dbReference type="SAM" id="MobiDB-lite"/>
    </source>
</evidence>
<gene>
    <name evidence="4" type="ORF">K444DRAFT_306693</name>
</gene>
<organism evidence="4 5">
    <name type="scientific">Hyaloscypha bicolor E</name>
    <dbReference type="NCBI Taxonomy" id="1095630"/>
    <lineage>
        <taxon>Eukaryota</taxon>
        <taxon>Fungi</taxon>
        <taxon>Dikarya</taxon>
        <taxon>Ascomycota</taxon>
        <taxon>Pezizomycotina</taxon>
        <taxon>Leotiomycetes</taxon>
        <taxon>Helotiales</taxon>
        <taxon>Hyaloscyphaceae</taxon>
        <taxon>Hyaloscypha</taxon>
        <taxon>Hyaloscypha bicolor</taxon>
    </lineage>
</organism>
<dbReference type="OrthoDB" id="5819582at2759"/>
<dbReference type="GO" id="GO:0016747">
    <property type="term" value="F:acyltransferase activity, transferring groups other than amino-acyl groups"/>
    <property type="evidence" value="ECO:0007669"/>
    <property type="project" value="InterPro"/>
</dbReference>
<keyword evidence="2" id="KW-1133">Transmembrane helix</keyword>
<dbReference type="AlphaFoldDB" id="A0A2J6TME5"/>
<dbReference type="RefSeq" id="XP_024741094.1">
    <property type="nucleotide sequence ID" value="XM_024871776.1"/>
</dbReference>
<feature type="transmembrane region" description="Helical" evidence="2">
    <location>
        <begin position="477"/>
        <end position="496"/>
    </location>
</feature>
<feature type="transmembrane region" description="Helical" evidence="2">
    <location>
        <begin position="176"/>
        <end position="198"/>
    </location>
</feature>
<feature type="transmembrane region" description="Helical" evidence="2">
    <location>
        <begin position="565"/>
        <end position="585"/>
    </location>
</feature>
<dbReference type="Pfam" id="PF01757">
    <property type="entry name" value="Acyl_transf_3"/>
    <property type="match status" value="1"/>
</dbReference>
<evidence type="ECO:0000256" key="2">
    <source>
        <dbReference type="SAM" id="Phobius"/>
    </source>
</evidence>
<feature type="transmembrane region" description="Helical" evidence="2">
    <location>
        <begin position="136"/>
        <end position="156"/>
    </location>
</feature>
<feature type="domain" description="Acyltransferase 3" evidence="3">
    <location>
        <begin position="133"/>
        <end position="534"/>
    </location>
</feature>
<sequence>MSGSRDEEKRSLRREFSDGRSGADDGSIHSFASSPTLTSSPFSPALEDDNGFPFLSPSSPGFDKNIPLFAAKQTRPQTRSWLQTPLTPKGITTLIVRILYFLLVPLLPSPLQALLPADPAKPGIPRKIHATSYLDGLRGVAALIVLHSHFLTNWFYPLRSGYLNTESDINLLQLPILRLLYAGRASVAVFFVVSGFVLSYKPLLLARSSNQGAVLQTLSSSVFRRGFRLWIPIAVGTFISALLVYNDLYTPVPNRGELIPPVFPTLREQLWHWWGDLCVFWFPWKATVDGNATAGFVYNGHLWTIPIEFYGSIVVFVTVLGLSGVSRGHGWMRIAIGTGLAGWSLRGGRWDAALFLGGMVCAEWSLMVADGMEGKLPVHVRRDFDFEFEVERSPPGSQTLHALLRISKKALTALRLHLHPFLRLLKGLKGPSLIVLLFTSLFLLSYAGESASPGHYHNFLIPYTPSIWESVGLGREHFWLCIGALLLLFTLTNSPTMQQPFTWALPQYLGDVSYSLYIVHGMVLFTLGTSLQEKWTGAVGKIEWVDNGAGELVEVVVSLGAGARVWWRSLVGCAVVNWVVIFWCADLFWRAVDRRVPGWGRSIEGLVSGRGGRGS</sequence>
<dbReference type="InterPro" id="IPR050879">
    <property type="entry name" value="Acyltransferase_3"/>
</dbReference>
<evidence type="ECO:0000313" key="4">
    <source>
        <dbReference type="EMBL" id="PMD64190.1"/>
    </source>
</evidence>
<accession>A0A2J6TME5</accession>
<dbReference type="InParanoid" id="A0A2J6TME5"/>
<name>A0A2J6TME5_9HELO</name>
<feature type="compositionally biased region" description="Basic and acidic residues" evidence="1">
    <location>
        <begin position="1"/>
        <end position="27"/>
    </location>
</feature>
<dbReference type="EMBL" id="KZ613769">
    <property type="protein sequence ID" value="PMD64190.1"/>
    <property type="molecule type" value="Genomic_DNA"/>
</dbReference>
<keyword evidence="5" id="KW-1185">Reference proteome</keyword>